<accession>A0A3N4PLN9</accession>
<dbReference type="EMBL" id="RMVG01000001">
    <property type="protein sequence ID" value="RPE04650.1"/>
    <property type="molecule type" value="Genomic_DNA"/>
</dbReference>
<dbReference type="RefSeq" id="WP_123798328.1">
    <property type="nucleotide sequence ID" value="NZ_RMVG01000001.1"/>
</dbReference>
<name>A0A3N4PLN9_9GAMM</name>
<dbReference type="Proteomes" id="UP000281332">
    <property type="component" value="Unassembled WGS sequence"/>
</dbReference>
<evidence type="ECO:0000313" key="2">
    <source>
        <dbReference type="Proteomes" id="UP000281332"/>
    </source>
</evidence>
<keyword evidence="2" id="KW-1185">Reference proteome</keyword>
<dbReference type="PIRSF" id="PIRSF034585">
    <property type="entry name" value="SrfB"/>
    <property type="match status" value="1"/>
</dbReference>
<dbReference type="AlphaFoldDB" id="A0A3N4PLN9"/>
<dbReference type="InterPro" id="IPR009216">
    <property type="entry name" value="Virulence_factor_SrfB"/>
</dbReference>
<gene>
    <name evidence="1" type="ORF">BBB56_02105</name>
</gene>
<reference evidence="1 2" key="1">
    <citation type="submission" date="2018-11" db="EMBL/GenBank/DDBJ databases">
        <title>Whole genome sequencing of Pantoea sp. RIT388.</title>
        <authorList>
            <person name="Gan H.M."/>
            <person name="Hudson A.O."/>
        </authorList>
    </citation>
    <scope>NUCLEOTIDE SEQUENCE [LARGE SCALE GENOMIC DNA]</scope>
    <source>
        <strain evidence="1 2">RIT388</strain>
    </source>
</reference>
<organism evidence="1 2">
    <name type="scientific">Candidatus Pantoea deserta</name>
    <dbReference type="NCBI Taxonomy" id="1869313"/>
    <lineage>
        <taxon>Bacteria</taxon>
        <taxon>Pseudomonadati</taxon>
        <taxon>Pseudomonadota</taxon>
        <taxon>Gammaproteobacteria</taxon>
        <taxon>Enterobacterales</taxon>
        <taxon>Erwiniaceae</taxon>
        <taxon>Pantoea</taxon>
    </lineage>
</organism>
<sequence length="985" mass="108198">MMVDLSDAQAGVTLIQNSGIQLLDAGVSLAAFNSHSGRFARQTANGPLLRLDYQAASAKYQLTHPQSGATEIVKPESQFTAEASLMMLQNQWLPLPLLRVQAQRTASVGPFNWARVQFNRLPTANALCHDVQVTLAFDTQTDPEGREMPGLAPTSADVRNGTRFRLAWRNHELAEFLDQTWIDGWLREIFILKTEQLGYSDEAKAHALKYFDYQAHYLNLLEIVGEQLPGLQVQLAGETPAASAIDVDLVLDVGNSHTAGILIEDHGLKNDGLRQCAALQIRSLSEPTWVNEPLFSSRIEFSEAQFGKPCYSAESGRDDAFVWPSLVRTGAEACQLAIARSGTKGPSGLSSARRYLWDTAPADTPWYFSHAEDAPRSEKPAVAMPLMRLVNSEGVLLASLPEEARMPVFSPRYSRSALMTLMLSELLAQALMQMNSFASRQQMGQSHTGRQLRSIILTLPSAMPIQEQKLFRQRMEEAVAIVWKARGWHPLDALFDYAEAGKQSKVPLPAIHIDWDEATCGQLVWLYNETRRRYDGRVDLLLRTLARPDRLPKAEDERGQRLRIASLDIGGGTTDMAIVEYRCGHAVGGQQEIKPTLLFREGFKVAGDDMLCDVIQQLILPAIDAQLHRCGIAASRPLMTQLFGDAPGAERDGAMQQHITLQLLIPLAQAVLARWQNSAADPRHEVLESSFASLLPSPPSAAVIAWVQERVARAAPESSQAFDLLATPLHVDFAALNDALIAGHFSVTPALRALCEAVAYHHCDLLLVAGRPAALPGIQALLRALQPVPASRIIYLNDYQVALECPLSRQGALTNAKSTAAIGAMLYRLATQLRLTGFHFNAAEIRPYSTLRFFGPLNHDGQLQEEHVWYGPADLDETSAPLNPALMFPVRGTTRLGFRQLANASWPASALYQLSIKDSELARQVAAGKTLRVSLQRDPQSGAFSLASAQMQDGSAVTPQQLLLTLNTLGGAADEYWIDSGKLYQ</sequence>
<protein>
    <submittedName>
        <fullName evidence="1">Virulence factor SrfB</fullName>
    </submittedName>
</protein>
<evidence type="ECO:0000313" key="1">
    <source>
        <dbReference type="EMBL" id="RPE04650.1"/>
    </source>
</evidence>
<dbReference type="Pfam" id="PF07520">
    <property type="entry name" value="SrfB"/>
    <property type="match status" value="1"/>
</dbReference>
<proteinExistence type="predicted"/>
<comment type="caution">
    <text evidence="1">The sequence shown here is derived from an EMBL/GenBank/DDBJ whole genome shotgun (WGS) entry which is preliminary data.</text>
</comment>
<dbReference type="OrthoDB" id="5437169at2"/>